<evidence type="ECO:0000313" key="1">
    <source>
        <dbReference type="Proteomes" id="UP000095286"/>
    </source>
</evidence>
<evidence type="ECO:0000313" key="2">
    <source>
        <dbReference type="WBParaSite" id="RSKR_0000363300.1"/>
    </source>
</evidence>
<reference evidence="2" key="1">
    <citation type="submission" date="2016-11" db="UniProtKB">
        <authorList>
            <consortium name="WormBaseParasite"/>
        </authorList>
    </citation>
    <scope>IDENTIFICATION</scope>
    <source>
        <strain evidence="2">KR3021</strain>
    </source>
</reference>
<dbReference type="WBParaSite" id="RSKR_0000363300.1">
    <property type="protein sequence ID" value="RSKR_0000363300.1"/>
    <property type="gene ID" value="RSKR_0000363300"/>
</dbReference>
<protein>
    <submittedName>
        <fullName evidence="2">Glutaredoxin</fullName>
    </submittedName>
</protein>
<name>A0AC35TRE9_9BILA</name>
<sequence>MLRTAKLFTLPQTFLRFNGTKATSAAAGLSPELKSRIQEIINHDKVVVFMKGTPDEPACGFSRNVKLVLEHHQVPFVGVNVLEDAEIREGIKKYSEWPTIPQVYVNKEFVGGCDILIEMHKGGEITEFFEVRNIKTKYSDSK</sequence>
<organism evidence="1 2">
    <name type="scientific">Rhabditophanes sp. KR3021</name>
    <dbReference type="NCBI Taxonomy" id="114890"/>
    <lineage>
        <taxon>Eukaryota</taxon>
        <taxon>Metazoa</taxon>
        <taxon>Ecdysozoa</taxon>
        <taxon>Nematoda</taxon>
        <taxon>Chromadorea</taxon>
        <taxon>Rhabditida</taxon>
        <taxon>Tylenchina</taxon>
        <taxon>Panagrolaimomorpha</taxon>
        <taxon>Strongyloidoidea</taxon>
        <taxon>Alloionematidae</taxon>
        <taxon>Rhabditophanes</taxon>
    </lineage>
</organism>
<proteinExistence type="predicted"/>
<accession>A0AC35TRE9</accession>
<dbReference type="Proteomes" id="UP000095286">
    <property type="component" value="Unplaced"/>
</dbReference>